<dbReference type="KEGG" id="vg:35381761"/>
<proteinExistence type="predicted"/>
<reference evidence="1" key="1">
    <citation type="submission" date="2017-08" db="EMBL/GenBank/DDBJ databases">
        <authorList>
            <consortium name="Urmite Genomes"/>
        </authorList>
    </citation>
    <scope>NUCLEOTIDE SEQUENCE [LARGE SCALE GENOMIC DNA]</scope>
    <source>
        <strain evidence="1">IHUMI-LCC2</strain>
    </source>
</reference>
<evidence type="ECO:0000313" key="1">
    <source>
        <dbReference type="EMBL" id="SNW63002.1"/>
    </source>
</evidence>
<protein>
    <submittedName>
        <fullName evidence="1">Uncharacterized protein</fullName>
    </submittedName>
</protein>
<gene>
    <name evidence="1" type="ORF">ORPV_1098</name>
</gene>
<organism evidence="1">
    <name type="scientific">Orpheovirus IHUMI-LCC2</name>
    <dbReference type="NCBI Taxonomy" id="2023057"/>
    <lineage>
        <taxon>Viruses</taxon>
        <taxon>Varidnaviria</taxon>
        <taxon>Bamfordvirae</taxon>
        <taxon>Nucleocytoviricota</taxon>
        <taxon>Megaviricetes</taxon>
        <taxon>Pimascovirales</taxon>
        <taxon>Ocovirineae</taxon>
        <taxon>Orpheoviridae</taxon>
        <taxon>Alphaorpheovirus</taxon>
        <taxon>Alphaorpheovirus massiliense</taxon>
    </lineage>
</organism>
<accession>A0A2I2L630</accession>
<keyword evidence="2" id="KW-1185">Reference proteome</keyword>
<dbReference type="EMBL" id="LT906555">
    <property type="protein sequence ID" value="SNW63002.1"/>
    <property type="molecule type" value="Genomic_DNA"/>
</dbReference>
<sequence length="105" mass="12572">MLQKHRDQLNKKRDFYNDRISRWCNRLNKDYEDGKKLCTIEIPLYGPDVYYDNDERELLNRALNNLLWTLGSKGYSYTSNEREEKYNDCMDGSCLIGTTILTIQY</sequence>
<evidence type="ECO:0000313" key="2">
    <source>
        <dbReference type="Proteomes" id="UP000236316"/>
    </source>
</evidence>
<name>A0A2I2L630_9VIRU</name>
<dbReference type="GeneID" id="35381761"/>
<dbReference type="RefSeq" id="YP_009449304.1">
    <property type="nucleotide sequence ID" value="NC_036594.1"/>
</dbReference>
<dbReference type="Proteomes" id="UP000236316">
    <property type="component" value="Segment"/>
</dbReference>